<evidence type="ECO:0000259" key="6">
    <source>
        <dbReference type="PROSITE" id="PS50089"/>
    </source>
</evidence>
<feature type="domain" description="RING-type" evidence="6">
    <location>
        <begin position="137"/>
        <end position="176"/>
    </location>
</feature>
<keyword evidence="2 4" id="KW-0863">Zinc-finger</keyword>
<dbReference type="GO" id="GO:0016567">
    <property type="term" value="P:protein ubiquitination"/>
    <property type="evidence" value="ECO:0007669"/>
    <property type="project" value="TreeGrafter"/>
</dbReference>
<organism evidence="7 8">
    <name type="scientific">Acyrthosiphon pisum</name>
    <name type="common">Pea aphid</name>
    <dbReference type="NCBI Taxonomy" id="7029"/>
    <lineage>
        <taxon>Eukaryota</taxon>
        <taxon>Metazoa</taxon>
        <taxon>Ecdysozoa</taxon>
        <taxon>Arthropoda</taxon>
        <taxon>Hexapoda</taxon>
        <taxon>Insecta</taxon>
        <taxon>Pterygota</taxon>
        <taxon>Neoptera</taxon>
        <taxon>Paraneoptera</taxon>
        <taxon>Hemiptera</taxon>
        <taxon>Sternorrhyncha</taxon>
        <taxon>Aphidomorpha</taxon>
        <taxon>Aphidoidea</taxon>
        <taxon>Aphididae</taxon>
        <taxon>Macrosiphini</taxon>
        <taxon>Acyrthosiphon</taxon>
    </lineage>
</organism>
<dbReference type="OrthoDB" id="365379at2759"/>
<accession>A0A8R2JMV7</accession>
<reference evidence="8" key="1">
    <citation type="submission" date="2010-06" db="EMBL/GenBank/DDBJ databases">
        <authorList>
            <person name="Jiang H."/>
            <person name="Abraham K."/>
            <person name="Ali S."/>
            <person name="Alsbrooks S.L."/>
            <person name="Anim B.N."/>
            <person name="Anosike U.S."/>
            <person name="Attaway T."/>
            <person name="Bandaranaike D.P."/>
            <person name="Battles P.K."/>
            <person name="Bell S.N."/>
            <person name="Bell A.V."/>
            <person name="Beltran B."/>
            <person name="Bickham C."/>
            <person name="Bustamante Y."/>
            <person name="Caleb T."/>
            <person name="Canada A."/>
            <person name="Cardenas V."/>
            <person name="Carter K."/>
            <person name="Chacko J."/>
            <person name="Chandrabose M.N."/>
            <person name="Chavez D."/>
            <person name="Chavez A."/>
            <person name="Chen L."/>
            <person name="Chu H.-S."/>
            <person name="Claassen K.J."/>
            <person name="Cockrell R."/>
            <person name="Collins M."/>
            <person name="Cooper J.A."/>
            <person name="Cree A."/>
            <person name="Curry S.M."/>
            <person name="Da Y."/>
            <person name="Dao M.D."/>
            <person name="Das B."/>
            <person name="Davila M.-L."/>
            <person name="Davy-Carroll L."/>
            <person name="Denson S."/>
            <person name="Dinh H."/>
            <person name="Ebong V.E."/>
            <person name="Edwards J.R."/>
            <person name="Egan A."/>
            <person name="El-Daye J."/>
            <person name="Escobedo L."/>
            <person name="Fernandez S."/>
            <person name="Fernando P.R."/>
            <person name="Flagg N."/>
            <person name="Forbes L.D."/>
            <person name="Fowler R.G."/>
            <person name="Fu Q."/>
            <person name="Gabisi R.A."/>
            <person name="Ganer J."/>
            <person name="Garbino Pronczuk A."/>
            <person name="Garcia R.M."/>
            <person name="Garner T."/>
            <person name="Garrett T.E."/>
            <person name="Gonzalez D.A."/>
            <person name="Hamid H."/>
            <person name="Hawkins E.S."/>
            <person name="Hirani K."/>
            <person name="Hogues M.E."/>
            <person name="Hollins B."/>
            <person name="Hsiao C.-H."/>
            <person name="Jabil R."/>
            <person name="James M.L."/>
            <person name="Jhangiani S.N."/>
            <person name="Johnson B."/>
            <person name="Johnson Q."/>
            <person name="Joshi V."/>
            <person name="Kalu J.B."/>
            <person name="Kam C."/>
            <person name="Kashfia A."/>
            <person name="Keebler J."/>
            <person name="Kisamo H."/>
            <person name="Kovar C.L."/>
            <person name="Lago L.A."/>
            <person name="Lai C.-Y."/>
            <person name="Laidlaw J."/>
            <person name="Lara F."/>
            <person name="Le T.-K."/>
            <person name="Lee S.L."/>
            <person name="Legall F.H."/>
            <person name="Lemon S.J."/>
            <person name="Lewis L.R."/>
            <person name="Li B."/>
            <person name="Liu Y."/>
            <person name="Liu Y.-S."/>
            <person name="Lopez J."/>
            <person name="Lozado R.J."/>
            <person name="Lu J."/>
            <person name="Madu R.C."/>
            <person name="Maheshwari M."/>
            <person name="Maheshwari R."/>
            <person name="Malloy K."/>
            <person name="Martinez E."/>
            <person name="Mathew T."/>
            <person name="Mercado I.C."/>
            <person name="Mercado C."/>
            <person name="Meyer B."/>
            <person name="Montgomery K."/>
            <person name="Morgan M.B."/>
            <person name="Munidasa M."/>
            <person name="Nazareth L.V."/>
            <person name="Nelson J."/>
            <person name="Ng B.M."/>
            <person name="Nguyen N.B."/>
            <person name="Nguyen P.Q."/>
            <person name="Nguyen T."/>
            <person name="Obregon M."/>
            <person name="Okwuonu G.O."/>
            <person name="Onwere C.G."/>
            <person name="Orozco G."/>
            <person name="Parra A."/>
            <person name="Patel S."/>
            <person name="Patil S."/>
            <person name="Perez A."/>
            <person name="Perez Y."/>
            <person name="Pham C."/>
            <person name="Primus E.L."/>
            <person name="Pu L.-L."/>
            <person name="Puazo M."/>
            <person name="Qin X."/>
            <person name="Quiroz J.B."/>
            <person name="Reese J."/>
            <person name="Richards S."/>
            <person name="Rives C.M."/>
            <person name="Robberts R."/>
            <person name="Ruiz S.J."/>
            <person name="Ruiz M.J."/>
            <person name="Santibanez J."/>
            <person name="Schneider B.W."/>
            <person name="Sisson I."/>
            <person name="Smith M."/>
            <person name="Sodergren E."/>
            <person name="Song X.-Z."/>
            <person name="Song B.B."/>
            <person name="Summersgill H."/>
            <person name="Thelus R."/>
            <person name="Thornton R.D."/>
            <person name="Trejos Z.Y."/>
            <person name="Usmani K."/>
            <person name="Vattathil S."/>
            <person name="Villasana D."/>
            <person name="Walker D.L."/>
            <person name="Wang S."/>
            <person name="Wang K."/>
            <person name="White C.S."/>
            <person name="Williams A.C."/>
            <person name="Williamson J."/>
            <person name="Wilson K."/>
            <person name="Woghiren I.O."/>
            <person name="Woodworth J.R."/>
            <person name="Worley K.C."/>
            <person name="Wright R.A."/>
            <person name="Wu W."/>
            <person name="Young L."/>
            <person name="Zhang L."/>
            <person name="Zhang J."/>
            <person name="Zhu Y."/>
            <person name="Muzny D.M."/>
            <person name="Weinstock G."/>
            <person name="Gibbs R.A."/>
        </authorList>
    </citation>
    <scope>NUCLEOTIDE SEQUENCE [LARGE SCALE GENOMIC DNA]</scope>
    <source>
        <strain evidence="8">LSR1</strain>
    </source>
</reference>
<feature type="coiled-coil region" evidence="5">
    <location>
        <begin position="61"/>
        <end position="109"/>
    </location>
</feature>
<dbReference type="PANTHER" id="PTHR45969">
    <property type="entry name" value="RING ZINC FINGER PROTEIN-RELATED"/>
    <property type="match status" value="1"/>
</dbReference>
<evidence type="ECO:0000256" key="4">
    <source>
        <dbReference type="PROSITE-ProRule" id="PRU00175"/>
    </source>
</evidence>
<dbReference type="EnsemblMetazoa" id="XM_029486367.1">
    <property type="protein sequence ID" value="XP_029342227.1"/>
    <property type="gene ID" value="LOC115033568"/>
</dbReference>
<dbReference type="GO" id="GO:0061630">
    <property type="term" value="F:ubiquitin protein ligase activity"/>
    <property type="evidence" value="ECO:0007669"/>
    <property type="project" value="TreeGrafter"/>
</dbReference>
<dbReference type="Pfam" id="PF13639">
    <property type="entry name" value="zf-RING_2"/>
    <property type="match status" value="1"/>
</dbReference>
<evidence type="ECO:0000313" key="8">
    <source>
        <dbReference type="Proteomes" id="UP000007819"/>
    </source>
</evidence>
<dbReference type="GO" id="GO:0008270">
    <property type="term" value="F:zinc ion binding"/>
    <property type="evidence" value="ECO:0007669"/>
    <property type="project" value="UniProtKB-KW"/>
</dbReference>
<evidence type="ECO:0000256" key="2">
    <source>
        <dbReference type="ARBA" id="ARBA00022771"/>
    </source>
</evidence>
<proteinExistence type="predicted"/>
<dbReference type="InterPro" id="IPR017907">
    <property type="entry name" value="Znf_RING_CS"/>
</dbReference>
<evidence type="ECO:0000313" key="7">
    <source>
        <dbReference type="EnsemblMetazoa" id="XP_029342227.1"/>
    </source>
</evidence>
<dbReference type="KEGG" id="api:115033568"/>
<dbReference type="Gene3D" id="3.30.40.10">
    <property type="entry name" value="Zinc/RING finger domain, C3HC4 (zinc finger)"/>
    <property type="match status" value="1"/>
</dbReference>
<keyword evidence="1" id="KW-0479">Metal-binding</keyword>
<evidence type="ECO:0000256" key="3">
    <source>
        <dbReference type="ARBA" id="ARBA00022833"/>
    </source>
</evidence>
<dbReference type="SMART" id="SM00184">
    <property type="entry name" value="RING"/>
    <property type="match status" value="1"/>
</dbReference>
<dbReference type="PROSITE" id="PS00518">
    <property type="entry name" value="ZF_RING_1"/>
    <property type="match status" value="1"/>
</dbReference>
<protein>
    <recommendedName>
        <fullName evidence="6">RING-type domain-containing protein</fullName>
    </recommendedName>
</protein>
<dbReference type="AlphaFoldDB" id="A0A8R2JMV7"/>
<keyword evidence="8" id="KW-1185">Reference proteome</keyword>
<dbReference type="Proteomes" id="UP000007819">
    <property type="component" value="Chromosome A1"/>
</dbReference>
<dbReference type="InterPro" id="IPR013083">
    <property type="entry name" value="Znf_RING/FYVE/PHD"/>
</dbReference>
<evidence type="ECO:0000256" key="1">
    <source>
        <dbReference type="ARBA" id="ARBA00022723"/>
    </source>
</evidence>
<keyword evidence="3" id="KW-0862">Zinc</keyword>
<dbReference type="RefSeq" id="XP_029342227.1">
    <property type="nucleotide sequence ID" value="XM_029486367.1"/>
</dbReference>
<evidence type="ECO:0000256" key="5">
    <source>
        <dbReference type="SAM" id="Coils"/>
    </source>
</evidence>
<reference evidence="7" key="2">
    <citation type="submission" date="2022-06" db="UniProtKB">
        <authorList>
            <consortium name="EnsemblMetazoa"/>
        </authorList>
    </citation>
    <scope>IDENTIFICATION</scope>
</reference>
<dbReference type="PANTHER" id="PTHR45969:SF69">
    <property type="entry name" value="FINGER DOMAIN PROTEIN, PUTATIVE (AFU_ORTHOLOGUE AFUA_3G12190)-RELATED"/>
    <property type="match status" value="1"/>
</dbReference>
<dbReference type="InterPro" id="IPR001841">
    <property type="entry name" value="Znf_RING"/>
</dbReference>
<name>A0A8R2JMV7_ACYPI</name>
<dbReference type="PROSITE" id="PS50089">
    <property type="entry name" value="ZF_RING_2"/>
    <property type="match status" value="1"/>
</dbReference>
<dbReference type="SUPFAM" id="SSF57850">
    <property type="entry name" value="RING/U-box"/>
    <property type="match status" value="1"/>
</dbReference>
<sequence>MAGRSDDGQPPCKKRMDFMDNSTRLLYISMEMELKARDDLQKLDMDMYHANVLHMGLLGRLKQLGDKLKKKQNAAEKLRIMIKNTTNEIEKSKNEQDEMLTVRRKLEKRKTYYDFCQRLLNNDPEDSSLWYFTGAECSVCLDKYQDMAKLNHCQHLLCVDCLTSWFETSHSCPLCRSEIIGYDVFDRTLMRTEYVTATQHHEGISKVVDDTSRVPGGPENEPRPPAVVRAPMIRLRNDIFYTPPQSGS</sequence>
<dbReference type="GeneID" id="115033568"/>
<keyword evidence="5" id="KW-0175">Coiled coil</keyword>